<dbReference type="STRING" id="316055.RPE_3459"/>
<dbReference type="Pfam" id="PF10722">
    <property type="entry name" value="YbjN"/>
    <property type="match status" value="1"/>
</dbReference>
<name>Q07KZ5_RHOP5</name>
<reference evidence="2" key="1">
    <citation type="submission" date="2006-09" db="EMBL/GenBank/DDBJ databases">
        <title>Complete sequence of Rhodopseudomonas palustris BisA53.</title>
        <authorList>
            <consortium name="US DOE Joint Genome Institute"/>
            <person name="Copeland A."/>
            <person name="Lucas S."/>
            <person name="Lapidus A."/>
            <person name="Barry K."/>
            <person name="Detter J.C."/>
            <person name="Glavina del Rio T."/>
            <person name="Hammon N."/>
            <person name="Israni S."/>
            <person name="Dalin E."/>
            <person name="Tice H."/>
            <person name="Pitluck S."/>
            <person name="Chain P."/>
            <person name="Malfatti S."/>
            <person name="Shin M."/>
            <person name="Vergez L."/>
            <person name="Schmutz J."/>
            <person name="Larimer F."/>
            <person name="Land M."/>
            <person name="Hauser L."/>
            <person name="Pelletier D.A."/>
            <person name="Kyrpides N."/>
            <person name="Kim E."/>
            <person name="Harwood C.S."/>
            <person name="Oda Y."/>
            <person name="Richardson P."/>
        </authorList>
    </citation>
    <scope>NUCLEOTIDE SEQUENCE [LARGE SCALE GENOMIC DNA]</scope>
    <source>
        <strain evidence="2">BisA53</strain>
    </source>
</reference>
<dbReference type="eggNOG" id="ENOG5032R2B">
    <property type="taxonomic scope" value="Bacteria"/>
</dbReference>
<evidence type="ECO:0000313" key="2">
    <source>
        <dbReference type="EMBL" id="ABJ07389.1"/>
    </source>
</evidence>
<feature type="region of interest" description="Disordered" evidence="1">
    <location>
        <begin position="148"/>
        <end position="180"/>
    </location>
</feature>
<dbReference type="AlphaFoldDB" id="Q07KZ5"/>
<evidence type="ECO:0008006" key="3">
    <source>
        <dbReference type="Google" id="ProtNLM"/>
    </source>
</evidence>
<protein>
    <recommendedName>
        <fullName evidence="3">YbjN domain-containing protein</fullName>
    </recommendedName>
</protein>
<dbReference type="EMBL" id="CP000463">
    <property type="protein sequence ID" value="ABJ07389.1"/>
    <property type="molecule type" value="Genomic_DNA"/>
</dbReference>
<proteinExistence type="predicted"/>
<accession>Q07KZ5</accession>
<dbReference type="InterPro" id="IPR019660">
    <property type="entry name" value="Put_sensory_transdc_reg_YbjN"/>
</dbReference>
<evidence type="ECO:0000256" key="1">
    <source>
        <dbReference type="SAM" id="MobiDB-lite"/>
    </source>
</evidence>
<gene>
    <name evidence="2" type="ordered locus">RPE_3459</name>
</gene>
<dbReference type="HOGENOM" id="CLU_128206_0_0_5"/>
<dbReference type="KEGG" id="rpe:RPE_3459"/>
<dbReference type="CDD" id="cd17511">
    <property type="entry name" value="YbjN_AmyR-like"/>
    <property type="match status" value="1"/>
</dbReference>
<organism evidence="2">
    <name type="scientific">Rhodopseudomonas palustris (strain BisA53)</name>
    <dbReference type="NCBI Taxonomy" id="316055"/>
    <lineage>
        <taxon>Bacteria</taxon>
        <taxon>Pseudomonadati</taxon>
        <taxon>Pseudomonadota</taxon>
        <taxon>Alphaproteobacteria</taxon>
        <taxon>Hyphomicrobiales</taxon>
        <taxon>Nitrobacteraceae</taxon>
        <taxon>Rhodopseudomonas</taxon>
    </lineage>
</organism>
<sequence>MIMSNHTIAKMSLGGLRDIFQQAGYRVETVTDPVANVDYLRSATGGLAFDIRPGNRLSAADDSFVDVAFTAVLQIQGELPLDLVNRWNATRRFARLQVSQPFLVLCLDVSMAGGVTQDYLRGQIEIWDQLVQQLIGYLREELKQLSVSSDAAARPENQAPQSQEPSRDRTAQLAASALIQ</sequence>